<dbReference type="InterPro" id="IPR013601">
    <property type="entry name" value="FAE1_typ3_polyketide_synth"/>
</dbReference>
<evidence type="ECO:0000256" key="1">
    <source>
        <dbReference type="ARBA" id="ARBA00023315"/>
    </source>
</evidence>
<dbReference type="AlphaFoldDB" id="A0AB32VWU3"/>
<evidence type="ECO:0000256" key="2">
    <source>
        <dbReference type="ARBA" id="ARBA00047375"/>
    </source>
</evidence>
<protein>
    <submittedName>
        <fullName evidence="5">LOW QUALITY PROTEIN: 3-ketoacyl-CoA synthase 7</fullName>
    </submittedName>
</protein>
<dbReference type="Gramene" id="Tc02v2_t007110.1">
    <property type="protein sequence ID" value="Tc02v2_p007110.1"/>
    <property type="gene ID" value="Tc02v2_g007110"/>
</dbReference>
<dbReference type="GeneID" id="108660615"/>
<dbReference type="GO" id="GO:0006633">
    <property type="term" value="P:fatty acid biosynthetic process"/>
    <property type="evidence" value="ECO:0007669"/>
    <property type="project" value="InterPro"/>
</dbReference>
<organism evidence="4 5">
    <name type="scientific">Theobroma cacao</name>
    <name type="common">Cacao</name>
    <name type="synonym">Cocoa</name>
    <dbReference type="NCBI Taxonomy" id="3641"/>
    <lineage>
        <taxon>Eukaryota</taxon>
        <taxon>Viridiplantae</taxon>
        <taxon>Streptophyta</taxon>
        <taxon>Embryophyta</taxon>
        <taxon>Tracheophyta</taxon>
        <taxon>Spermatophyta</taxon>
        <taxon>Magnoliopsida</taxon>
        <taxon>eudicotyledons</taxon>
        <taxon>Gunneridae</taxon>
        <taxon>Pentapetalae</taxon>
        <taxon>rosids</taxon>
        <taxon>malvids</taxon>
        <taxon>Malvales</taxon>
        <taxon>Malvaceae</taxon>
        <taxon>Byttnerioideae</taxon>
        <taxon>Theobroma</taxon>
    </lineage>
</organism>
<dbReference type="Gene3D" id="3.40.47.10">
    <property type="match status" value="1"/>
</dbReference>
<comment type="catalytic activity">
    <reaction evidence="2">
        <text>a very-long-chain acyl-CoA + malonyl-CoA + H(+) = a very-long-chain 3-oxoacyl-CoA + CO2 + CoA</text>
        <dbReference type="Rhea" id="RHEA:32727"/>
        <dbReference type="ChEBI" id="CHEBI:15378"/>
        <dbReference type="ChEBI" id="CHEBI:16526"/>
        <dbReference type="ChEBI" id="CHEBI:57287"/>
        <dbReference type="ChEBI" id="CHEBI:57384"/>
        <dbReference type="ChEBI" id="CHEBI:90725"/>
        <dbReference type="ChEBI" id="CHEBI:90736"/>
        <dbReference type="EC" id="2.3.1.199"/>
    </reaction>
</comment>
<dbReference type="InterPro" id="IPR012392">
    <property type="entry name" value="3-ktacl-CoA_syn"/>
</dbReference>
<evidence type="ECO:0000313" key="5">
    <source>
        <dbReference type="RefSeq" id="XP_017970333.1"/>
    </source>
</evidence>
<dbReference type="GO" id="GO:0016020">
    <property type="term" value="C:membrane"/>
    <property type="evidence" value="ECO:0007669"/>
    <property type="project" value="InterPro"/>
</dbReference>
<name>A0AB32VWU3_THECC</name>
<dbReference type="GO" id="GO:0009922">
    <property type="term" value="F:fatty acid elongase activity"/>
    <property type="evidence" value="ECO:0007669"/>
    <property type="project" value="UniProtKB-EC"/>
</dbReference>
<accession>A0AB32VWU3</accession>
<proteinExistence type="predicted"/>
<dbReference type="PANTHER" id="PTHR31561">
    <property type="entry name" value="3-KETOACYL-COA SYNTHASE"/>
    <property type="match status" value="1"/>
</dbReference>
<dbReference type="Proteomes" id="UP000694886">
    <property type="component" value="Chromosome 2"/>
</dbReference>
<keyword evidence="1" id="KW-0012">Acyltransferase</keyword>
<dbReference type="KEGG" id="tcc:108660615"/>
<reference evidence="4" key="1">
    <citation type="journal article" date="1997" name="Nucleic Acids Res.">
        <title>tRNAscan-SE: a program for improved detection of transfer RNA genes in genomic sequence.</title>
        <authorList>
            <person name="Lowe T.M."/>
            <person name="Eddy S.R."/>
        </authorList>
    </citation>
    <scope>NUCLEOTIDE SEQUENCE [LARGE SCALE GENOMIC DNA]</scope>
    <source>
        <strain evidence="4">r\B97-61/B2</strain>
    </source>
</reference>
<sequence length="242" mass="27422">MVPYYTTRVQYFVYPLDFNCYCPPDNLRGILDYFVEYFETFNIFDRQSIDFQVKVYERAGVGNESCVPRSVHEIPFNGSLSGAREEIEEVLFTAVRDLLSKHKIDPKSIDIQVSNCSIFCPTPSITAMVINKFRFRSDIKSFTHSGVGCSAGILSIGLVKDLLKVHKNSLALVLRMEAITPSFYTGKSKSMLVTNTLFAFGSGFKTNSAVWKCISELDHKETNAWSDRIHRHPVDIPSVLDH</sequence>
<dbReference type="RefSeq" id="XP_017970333.1">
    <property type="nucleotide sequence ID" value="XM_018114844.1"/>
</dbReference>
<gene>
    <name evidence="5" type="primary">LOC108660615</name>
</gene>
<dbReference type="InterPro" id="IPR016039">
    <property type="entry name" value="Thiolase-like"/>
</dbReference>
<dbReference type="SUPFAM" id="SSF53901">
    <property type="entry name" value="Thiolase-like"/>
    <property type="match status" value="1"/>
</dbReference>
<evidence type="ECO:0000313" key="4">
    <source>
        <dbReference type="Proteomes" id="UP000694886"/>
    </source>
</evidence>
<evidence type="ECO:0000259" key="3">
    <source>
        <dbReference type="Pfam" id="PF08392"/>
    </source>
</evidence>
<feature type="domain" description="FAE" evidence="3">
    <location>
        <begin position="5"/>
        <end position="202"/>
    </location>
</feature>
<reference evidence="5" key="2">
    <citation type="submission" date="2025-08" db="UniProtKB">
        <authorList>
            <consortium name="RefSeq"/>
        </authorList>
    </citation>
    <scope>IDENTIFICATION</scope>
</reference>
<keyword evidence="1" id="KW-0808">Transferase</keyword>
<dbReference type="Pfam" id="PF08392">
    <property type="entry name" value="FAE1_CUT1_RppA"/>
    <property type="match status" value="1"/>
</dbReference>